<feature type="region of interest" description="Disordered" evidence="1">
    <location>
        <begin position="1"/>
        <end position="113"/>
    </location>
</feature>
<gene>
    <name evidence="2" type="ORF">BDW59DRAFT_50319</name>
</gene>
<protein>
    <submittedName>
        <fullName evidence="2">Uncharacterized protein</fullName>
    </submittedName>
</protein>
<name>A0ABR4ILA9_9EURO</name>
<proteinExistence type="predicted"/>
<evidence type="ECO:0000313" key="2">
    <source>
        <dbReference type="EMBL" id="KAL2828531.1"/>
    </source>
</evidence>
<dbReference type="EMBL" id="JBFXLS010000020">
    <property type="protein sequence ID" value="KAL2828531.1"/>
    <property type="molecule type" value="Genomic_DNA"/>
</dbReference>
<feature type="compositionally biased region" description="Basic and acidic residues" evidence="1">
    <location>
        <begin position="1"/>
        <end position="10"/>
    </location>
</feature>
<dbReference type="Proteomes" id="UP001610335">
    <property type="component" value="Unassembled WGS sequence"/>
</dbReference>
<keyword evidence="3" id="KW-1185">Reference proteome</keyword>
<accession>A0ABR4ILA9</accession>
<comment type="caution">
    <text evidence="2">The sequence shown here is derived from an EMBL/GenBank/DDBJ whole genome shotgun (WGS) entry which is preliminary data.</text>
</comment>
<evidence type="ECO:0000256" key="1">
    <source>
        <dbReference type="SAM" id="MobiDB-lite"/>
    </source>
</evidence>
<sequence length="141" mass="15199">MAKWKNRETDSMPITLIHDDSPSAAMPDTSSKAIKVMSTPERGLRSPSPASSPNPQTPSESSLQEEVLSDPPVTNGMKRKLDTSGALSNRSTAAEDDAKEETTIDPSSRKSASMMFTTSIHCRCAIGTKRQAYHGRTFGKG</sequence>
<organism evidence="2 3">
    <name type="scientific">Aspergillus cavernicola</name>
    <dbReference type="NCBI Taxonomy" id="176166"/>
    <lineage>
        <taxon>Eukaryota</taxon>
        <taxon>Fungi</taxon>
        <taxon>Dikarya</taxon>
        <taxon>Ascomycota</taxon>
        <taxon>Pezizomycotina</taxon>
        <taxon>Eurotiomycetes</taxon>
        <taxon>Eurotiomycetidae</taxon>
        <taxon>Eurotiales</taxon>
        <taxon>Aspergillaceae</taxon>
        <taxon>Aspergillus</taxon>
        <taxon>Aspergillus subgen. Nidulantes</taxon>
    </lineage>
</organism>
<feature type="compositionally biased region" description="Polar residues" evidence="1">
    <location>
        <begin position="104"/>
        <end position="113"/>
    </location>
</feature>
<evidence type="ECO:0000313" key="3">
    <source>
        <dbReference type="Proteomes" id="UP001610335"/>
    </source>
</evidence>
<reference evidence="2 3" key="1">
    <citation type="submission" date="2024-07" db="EMBL/GenBank/DDBJ databases">
        <title>Section-level genome sequencing and comparative genomics of Aspergillus sections Usti and Cavernicolus.</title>
        <authorList>
            <consortium name="Lawrence Berkeley National Laboratory"/>
            <person name="Nybo J.L."/>
            <person name="Vesth T.C."/>
            <person name="Theobald S."/>
            <person name="Frisvad J.C."/>
            <person name="Larsen T.O."/>
            <person name="Kjaerboelling I."/>
            <person name="Rothschild-Mancinelli K."/>
            <person name="Lyhne E.K."/>
            <person name="Kogle M.E."/>
            <person name="Barry K."/>
            <person name="Clum A."/>
            <person name="Na H."/>
            <person name="Ledsgaard L."/>
            <person name="Lin J."/>
            <person name="Lipzen A."/>
            <person name="Kuo A."/>
            <person name="Riley R."/>
            <person name="Mondo S."/>
            <person name="LaButti K."/>
            <person name="Haridas S."/>
            <person name="Pangalinan J."/>
            <person name="Salamov A.A."/>
            <person name="Simmons B.A."/>
            <person name="Magnuson J.K."/>
            <person name="Chen J."/>
            <person name="Drula E."/>
            <person name="Henrissat B."/>
            <person name="Wiebenga A."/>
            <person name="Lubbers R.J."/>
            <person name="Gomes A.C."/>
            <person name="Makela M.R."/>
            <person name="Stajich J."/>
            <person name="Grigoriev I.V."/>
            <person name="Mortensen U.H."/>
            <person name="De vries R.P."/>
            <person name="Baker S.E."/>
            <person name="Andersen M.R."/>
        </authorList>
    </citation>
    <scope>NUCLEOTIDE SEQUENCE [LARGE SCALE GENOMIC DNA]</scope>
    <source>
        <strain evidence="2 3">CBS 600.67</strain>
    </source>
</reference>